<organism evidence="1 2">
    <name type="scientific">Brumimicrobium glaciale</name>
    <dbReference type="NCBI Taxonomy" id="200475"/>
    <lineage>
        <taxon>Bacteria</taxon>
        <taxon>Pseudomonadati</taxon>
        <taxon>Bacteroidota</taxon>
        <taxon>Flavobacteriia</taxon>
        <taxon>Flavobacteriales</taxon>
        <taxon>Crocinitomicaceae</taxon>
        <taxon>Brumimicrobium</taxon>
    </lineage>
</organism>
<dbReference type="EMBL" id="SETE01000002">
    <property type="protein sequence ID" value="RYM34901.1"/>
    <property type="molecule type" value="Genomic_DNA"/>
</dbReference>
<dbReference type="AlphaFoldDB" id="A0A4Q4KNA4"/>
<reference evidence="1 2" key="1">
    <citation type="submission" date="2019-02" db="EMBL/GenBank/DDBJ databases">
        <title>Genome sequence of the sea-ice species Brumimicrobium glaciale.</title>
        <authorList>
            <person name="Bowman J.P."/>
        </authorList>
    </citation>
    <scope>NUCLEOTIDE SEQUENCE [LARGE SCALE GENOMIC DNA]</scope>
    <source>
        <strain evidence="1 2">IC156</strain>
    </source>
</reference>
<accession>A0A4Q4KNA4</accession>
<evidence type="ECO:0000313" key="2">
    <source>
        <dbReference type="Proteomes" id="UP000293952"/>
    </source>
</evidence>
<dbReference type="OrthoDB" id="1122055at2"/>
<comment type="caution">
    <text evidence="1">The sequence shown here is derived from an EMBL/GenBank/DDBJ whole genome shotgun (WGS) entry which is preliminary data.</text>
</comment>
<proteinExistence type="predicted"/>
<gene>
    <name evidence="1" type="ORF">ERX46_05865</name>
</gene>
<name>A0A4Q4KNA4_9FLAO</name>
<keyword evidence="2" id="KW-1185">Reference proteome</keyword>
<evidence type="ECO:0000313" key="1">
    <source>
        <dbReference type="EMBL" id="RYM34901.1"/>
    </source>
</evidence>
<protein>
    <submittedName>
        <fullName evidence="1">Uncharacterized protein</fullName>
    </submittedName>
</protein>
<dbReference type="RefSeq" id="WP_130092909.1">
    <property type="nucleotide sequence ID" value="NZ_SETE01000002.1"/>
</dbReference>
<dbReference type="Proteomes" id="UP000293952">
    <property type="component" value="Unassembled WGS sequence"/>
</dbReference>
<sequence>MSFKYTICHPDKQAIEYPSEVLNNQQVIDLAKKYPWKEQIDLCFSLLEEQIFYSPSLEFINTTSKYSLTLTADFIDGEISFALWFNRPKKVKILFGLLGQTERMEVDDVWPFTLDESIKYLEHFVNENYSVIEKLYQK</sequence>